<evidence type="ECO:0000259" key="4">
    <source>
        <dbReference type="Pfam" id="PF10145"/>
    </source>
</evidence>
<feature type="transmembrane region" description="Helical" evidence="3">
    <location>
        <begin position="451"/>
        <end position="472"/>
    </location>
</feature>
<organism evidence="5 6">
    <name type="scientific">Streptomyces phage Ididsumtinwong</name>
    <dbReference type="NCBI Taxonomy" id="1920308"/>
    <lineage>
        <taxon>Viruses</taxon>
        <taxon>Duplodnaviria</taxon>
        <taxon>Heunggongvirae</taxon>
        <taxon>Uroviricota</taxon>
        <taxon>Caudoviricetes</taxon>
        <taxon>Austintatiousvirus</taxon>
        <taxon>Austintatiousvirus ididsumtinwong</taxon>
    </lineage>
</organism>
<dbReference type="Proteomes" id="UP000222426">
    <property type="component" value="Segment"/>
</dbReference>
<gene>
    <name evidence="5" type="ORF">SEA_IDIDSUMTINWONG_16</name>
</gene>
<keyword evidence="3" id="KW-0812">Transmembrane</keyword>
<feature type="transmembrane region" description="Helical" evidence="3">
    <location>
        <begin position="421"/>
        <end position="439"/>
    </location>
</feature>
<evidence type="ECO:0000313" key="6">
    <source>
        <dbReference type="Proteomes" id="UP000222426"/>
    </source>
</evidence>
<dbReference type="Pfam" id="PF10145">
    <property type="entry name" value="PhageMin_Tail"/>
    <property type="match status" value="1"/>
</dbReference>
<evidence type="ECO:0000256" key="3">
    <source>
        <dbReference type="SAM" id="Phobius"/>
    </source>
</evidence>
<name>A0A1J0MC29_9CAUD</name>
<evidence type="ECO:0000256" key="1">
    <source>
        <dbReference type="ARBA" id="ARBA00022465"/>
    </source>
</evidence>
<feature type="transmembrane region" description="Helical" evidence="3">
    <location>
        <begin position="478"/>
        <end position="502"/>
    </location>
</feature>
<keyword evidence="3" id="KW-1133">Transmembrane helix</keyword>
<dbReference type="PANTHER" id="PTHR37813">
    <property type="entry name" value="FELS-2 PROPHAGE PROTEIN"/>
    <property type="match status" value="1"/>
</dbReference>
<feature type="transmembrane region" description="Helical" evidence="3">
    <location>
        <begin position="514"/>
        <end position="542"/>
    </location>
</feature>
<proteinExistence type="predicted"/>
<dbReference type="GO" id="GO:0098003">
    <property type="term" value="P:viral tail assembly"/>
    <property type="evidence" value="ECO:0007669"/>
    <property type="project" value="UniProtKB-KW"/>
</dbReference>
<evidence type="ECO:0000313" key="5">
    <source>
        <dbReference type="EMBL" id="APD18492.1"/>
    </source>
</evidence>
<keyword evidence="2" id="KW-1188">Viral release from host cell</keyword>
<accession>A0A1J0MC29</accession>
<keyword evidence="3" id="KW-0472">Membrane</keyword>
<dbReference type="InterPro" id="IPR010090">
    <property type="entry name" value="Phage_tape_meas"/>
</dbReference>
<dbReference type="EMBL" id="KY092479">
    <property type="protein sequence ID" value="APD18492.1"/>
    <property type="molecule type" value="Genomic_DNA"/>
</dbReference>
<dbReference type="PANTHER" id="PTHR37813:SF1">
    <property type="entry name" value="FELS-2 PROPHAGE PROTEIN"/>
    <property type="match status" value="1"/>
</dbReference>
<keyword evidence="1" id="KW-1245">Viral tail assembly</keyword>
<feature type="domain" description="Phage tail tape measure protein" evidence="4">
    <location>
        <begin position="133"/>
        <end position="328"/>
    </location>
</feature>
<protein>
    <submittedName>
        <fullName evidence="5">Tape measure protein</fullName>
    </submittedName>
</protein>
<keyword evidence="6" id="KW-1185">Reference proteome</keyword>
<sequence length="805" mass="83113">MALTVGELLATISVDDSEARAGMQRTEAAMARTGDSIVAEAEQAGAEAGDALAEGIEGGAEQGAEQGSGALAAFGWAAVGAAVGAALMVGISEAMQQGQIEANLGAQLGATPAVAKQYGDVAGQLYADAIVESVEQGAEIIKGIARGGLLPPEATEEQMSTLGRRVADTASVMGEDVSRVTRAVGTMMKNGLADSAEEALDVLTRGAQTGVDVAEDLLDTFSEYPTEFRQLGLDAETAMGLLSQGLQGGARDADTVADALKEFTLMAQGMSESTAESFKALGLNGEQMQKVFQEGGPKAGAALDQVMDRLRAIKDPAKQSEIALGLFGTKSEDMQKAILGLDPSNAVSALGKVEGATDAAGNMMRDTAAHRFEAFKRGLMQGVVDMIGAYVVPALMAGADAAVAIGEGFATAGQFIADNSGIFLSIATAITVVILPALIQWAIQQGITATAVVTGWVTTATASVTSAATQVASSWATIGGWVAMAARAIASGAVVVGQWVLMGTQSLIQAARMAAAWLIAMGPIGLVIAAVVGLVVLIVKYWDEIVAATEAAWDWLVETVTGAGEDAINWFTSWKIWETIAQKWQAVKDGTSRLWNQTTEWIRGIPGRIVGYFSGWNIAGTISGHWERAKAGAIEKGRALVEWARGLPASIASSIGNLGNLLVEKGRNLIQGLWNGIKAMGGWLKGQLISFAKTMIPGPIAKALGIASPSRVMAKIGRWIPPGLVRGIDSTKGAVARAMRTLVPTPDLPQFGGMGTPALAGATPYGPAGGTAPGARLHIEHWHAAENGSPDDNAKALEWASKGRG</sequence>
<evidence type="ECO:0000256" key="2">
    <source>
        <dbReference type="ARBA" id="ARBA00022612"/>
    </source>
</evidence>
<reference evidence="5 6" key="1">
    <citation type="submission" date="2016-11" db="EMBL/GenBank/DDBJ databases">
        <authorList>
            <person name="Meyer C.L."/>
            <person name="Nguyen V."/>
            <person name="Scott S.R."/>
            <person name="Nayek S."/>
            <person name="Syed N."/>
            <person name="Wagner P.E."/>
            <person name="Bhuiyan S."/>
            <person name="Layton S.R."/>
            <person name="Donegan-Quick R."/>
            <person name="Kim T."/>
            <person name="Visi D.K."/>
            <person name="Allen M.S."/>
            <person name="Hughes L.E."/>
            <person name="Garlena R.A."/>
            <person name="Russell D.A."/>
            <person name="Pope W.H."/>
            <person name="Jacobs-Sera D."/>
            <person name="Hendrix R.W."/>
            <person name="Hatfull G.F."/>
        </authorList>
    </citation>
    <scope>NUCLEOTIDE SEQUENCE [LARGE SCALE GENOMIC DNA]</scope>
</reference>